<sequence>MVPDYDLPTGANVWEKKSIFAGTETSSEHGGHLEGALSSAERAVFEVKEVFK</sequence>
<dbReference type="EMBL" id="JBHUEM010000055">
    <property type="protein sequence ID" value="MFD1739484.1"/>
    <property type="molecule type" value="Genomic_DNA"/>
</dbReference>
<protein>
    <recommendedName>
        <fullName evidence="3">Amine oxidase domain-containing protein</fullName>
    </recommendedName>
</protein>
<organism evidence="1 2">
    <name type="scientific">Bacillus salitolerans</name>
    <dbReference type="NCBI Taxonomy" id="1437434"/>
    <lineage>
        <taxon>Bacteria</taxon>
        <taxon>Bacillati</taxon>
        <taxon>Bacillota</taxon>
        <taxon>Bacilli</taxon>
        <taxon>Bacillales</taxon>
        <taxon>Bacillaceae</taxon>
        <taxon>Bacillus</taxon>
    </lineage>
</organism>
<evidence type="ECO:0008006" key="3">
    <source>
        <dbReference type="Google" id="ProtNLM"/>
    </source>
</evidence>
<evidence type="ECO:0000313" key="1">
    <source>
        <dbReference type="EMBL" id="MFD1739484.1"/>
    </source>
</evidence>
<dbReference type="Proteomes" id="UP001597214">
    <property type="component" value="Unassembled WGS sequence"/>
</dbReference>
<evidence type="ECO:0000313" key="2">
    <source>
        <dbReference type="Proteomes" id="UP001597214"/>
    </source>
</evidence>
<proteinExistence type="predicted"/>
<accession>A0ABW4LX99</accession>
<dbReference type="Gene3D" id="3.50.50.60">
    <property type="entry name" value="FAD/NAD(P)-binding domain"/>
    <property type="match status" value="1"/>
</dbReference>
<comment type="caution">
    <text evidence="1">The sequence shown here is derived from an EMBL/GenBank/DDBJ whole genome shotgun (WGS) entry which is preliminary data.</text>
</comment>
<reference evidence="2" key="1">
    <citation type="journal article" date="2019" name="Int. J. Syst. Evol. Microbiol.">
        <title>The Global Catalogue of Microorganisms (GCM) 10K type strain sequencing project: providing services to taxonomists for standard genome sequencing and annotation.</title>
        <authorList>
            <consortium name="The Broad Institute Genomics Platform"/>
            <consortium name="The Broad Institute Genome Sequencing Center for Infectious Disease"/>
            <person name="Wu L."/>
            <person name="Ma J."/>
        </authorList>
    </citation>
    <scope>NUCLEOTIDE SEQUENCE [LARGE SCALE GENOMIC DNA]</scope>
    <source>
        <strain evidence="2">CCUG 49339</strain>
    </source>
</reference>
<keyword evidence="2" id="KW-1185">Reference proteome</keyword>
<name>A0ABW4LX99_9BACI</name>
<dbReference type="RefSeq" id="WP_377930724.1">
    <property type="nucleotide sequence ID" value="NZ_JBHUEM010000055.1"/>
</dbReference>
<dbReference type="InterPro" id="IPR036188">
    <property type="entry name" value="FAD/NAD-bd_sf"/>
</dbReference>
<gene>
    <name evidence="1" type="ORF">ACFSCX_23670</name>
</gene>